<gene>
    <name evidence="1" type="ORF">TPC1_30841</name>
</gene>
<name>A0A146K1F8_9EUKA</name>
<proteinExistence type="predicted"/>
<evidence type="ECO:0000313" key="1">
    <source>
        <dbReference type="EMBL" id="JAP89664.1"/>
    </source>
</evidence>
<organism evidence="1">
    <name type="scientific">Trepomonas sp. PC1</name>
    <dbReference type="NCBI Taxonomy" id="1076344"/>
    <lineage>
        <taxon>Eukaryota</taxon>
        <taxon>Metamonada</taxon>
        <taxon>Diplomonadida</taxon>
        <taxon>Hexamitidae</taxon>
        <taxon>Hexamitinae</taxon>
        <taxon>Trepomonas</taxon>
    </lineage>
</organism>
<dbReference type="EMBL" id="GDID01006942">
    <property type="protein sequence ID" value="JAP89664.1"/>
    <property type="molecule type" value="Transcribed_RNA"/>
</dbReference>
<protein>
    <submittedName>
        <fullName evidence="1">Uncharacterized protein</fullName>
    </submittedName>
</protein>
<accession>A0A146K1F8</accession>
<sequence>ILNEEPIGFHKLEGDPAQYEHLFKDKNAHEPADDEPPFVVFNGVVANEYLFFPENYNIVAHQYAGHAYTVAKIYQQLGDEQFSTSKLFSVIGEERRNIDLKLNFIHRRVAFNDIDQDDTSTTASQVTFYLTPQKVLEHLNRPIEPLQRASYDAEILLKKMKQRTPEPWKFLDKREIQIPEPMAEKGLAKLTAYDYRIMENLDHHYMNRRKRMFQRAEHIYVDLSITTPALMVLMKEHQSKLIVQGEADHLYKYNRVMWDFFNNTYNYGVKRSEVDQTTIVRDLILNLKDAKYIQDHFCGTLKEFRFVRNKCKEIEDEELKIQHAVLSGYIRQNMTLFKYLDYNQLNISKSLNVLHHLTKAENIYIKLPRAGMLISYQFGKVVKYVAHSCSKNCIVTENGAIEAFTAGLMRAKKEKLDEQNTVVRATAVMLSSMITWHNSNPKLNVDLVEQILEGINIKIFTIFDE</sequence>
<reference evidence="1" key="1">
    <citation type="submission" date="2015-07" db="EMBL/GenBank/DDBJ databases">
        <title>Adaptation to a free-living lifestyle via gene acquisitions in the diplomonad Trepomonas sp. PC1.</title>
        <authorList>
            <person name="Xu F."/>
            <person name="Jerlstrom-Hultqvist J."/>
            <person name="Kolisko M."/>
            <person name="Simpson A.G.B."/>
            <person name="Roger A.J."/>
            <person name="Svard S.G."/>
            <person name="Andersson J.O."/>
        </authorList>
    </citation>
    <scope>NUCLEOTIDE SEQUENCE</scope>
    <source>
        <strain evidence="1">PC1</strain>
    </source>
</reference>
<dbReference type="AlphaFoldDB" id="A0A146K1F8"/>
<feature type="non-terminal residue" evidence="1">
    <location>
        <position position="1"/>
    </location>
</feature>